<keyword evidence="4 5" id="KW-0472">Membrane</keyword>
<organism evidence="7 8">
    <name type="scientific">Aquibacillus albus</name>
    <dbReference type="NCBI Taxonomy" id="1168171"/>
    <lineage>
        <taxon>Bacteria</taxon>
        <taxon>Bacillati</taxon>
        <taxon>Bacillota</taxon>
        <taxon>Bacilli</taxon>
        <taxon>Bacillales</taxon>
        <taxon>Bacillaceae</taxon>
        <taxon>Aquibacillus</taxon>
    </lineage>
</organism>
<dbReference type="HAMAP" id="MF_01600">
    <property type="entry name" value="UPF0182"/>
    <property type="match status" value="1"/>
</dbReference>
<feature type="coiled-coil region" evidence="6">
    <location>
        <begin position="846"/>
        <end position="873"/>
    </location>
</feature>
<feature type="transmembrane region" description="Helical" evidence="5">
    <location>
        <begin position="9"/>
        <end position="30"/>
    </location>
</feature>
<feature type="transmembrane region" description="Helical" evidence="5">
    <location>
        <begin position="92"/>
        <end position="113"/>
    </location>
</feature>
<dbReference type="InterPro" id="IPR005372">
    <property type="entry name" value="UPF0182"/>
</dbReference>
<sequence>MNNRIIKKVTIFGTILMVLAVILIFSTNTIDQWLWMKDLNYVSVFTTMFSVRIILMVIGFLINFVLCYIVLKNIQNIYVNQMEIKEMKNIPPFFINAGVFLFSLLIGFTGLTLGDRWEVVLKYWKHQPFHIQDPFFAKDVSFYLFELPFYQMVLNALSGSIFFMLFISVFAMGFVLYHQKNRMAQIQLMVLVGIFGVLLSIKQFLKPYETLSTDRVSGFHRSVVEGLSYTDDLINIPKAYIMGVFILIITIVVLYAIYQAKWRMIAISIASFVVVAIIGQLASVVVQQFIVSPNEFEKEKPYLEHNLNWSRQAYGLDDIESIEHPGSQTFDADMVERNQITIDNIRINDARPLNEVYNQKQTFRTYYQFNDMDIDRYEIDGKYQQVFIGARELNTSDLPDQAQTWINQKLRYTHGYGVAMSHVNTIDSQGQPDYLIENIPPQGALEVTRPELYFGEEDYGDVIVGTKVDEFDYPDGENNQSTRFEGDSGIPLTGMQKLFYAWKDKSLRLLVSGQLTDDSRYLRTRNIIDRVDRIAPFFEYEKDPYLVIRDDGTLVWVIDAYLSAENYPYSSSYENDRNYIRNSVKVTVDAYTGDVHFYVVEEDEALLKTYQNMLPDLFTTDIPEDIQKHFRYPERLFGIQAEKYGTYHMSNLEVFYNREDVWQIPTEKYYDNDITMEPYYLTMKLQEEEKEEFVLTMPFTPRNRQNMIAWMGVRNDGDNYGDIFVYRFPKQKNVYGPQQIENRINQDSVISQELNLWSQGGSRAIRGNLITIPIEDTVIYVEPIYIESNNETALPEVKRIVVAYDDYIVMERTIEAAFERLLEQVKSGIPQVPVDDADEVEDPDELLSAEEKLEELAELFKEYEDALAEREWEQAASILRQIENELDLEE</sequence>
<dbReference type="Proteomes" id="UP001296943">
    <property type="component" value="Unassembled WGS sequence"/>
</dbReference>
<dbReference type="PANTHER" id="PTHR39344">
    <property type="entry name" value="UPF0182 PROTEIN SLL1060"/>
    <property type="match status" value="1"/>
</dbReference>
<keyword evidence="1 5" id="KW-1003">Cell membrane</keyword>
<protein>
    <recommendedName>
        <fullName evidence="5">UPF0182 protein JOC48_000472</fullName>
    </recommendedName>
</protein>
<evidence type="ECO:0000256" key="2">
    <source>
        <dbReference type="ARBA" id="ARBA00022692"/>
    </source>
</evidence>
<feature type="transmembrane region" description="Helical" evidence="5">
    <location>
        <begin position="152"/>
        <end position="176"/>
    </location>
</feature>
<evidence type="ECO:0000256" key="5">
    <source>
        <dbReference type="HAMAP-Rule" id="MF_01600"/>
    </source>
</evidence>
<evidence type="ECO:0000313" key="8">
    <source>
        <dbReference type="Proteomes" id="UP001296943"/>
    </source>
</evidence>
<feature type="transmembrane region" description="Helical" evidence="5">
    <location>
        <begin position="188"/>
        <end position="205"/>
    </location>
</feature>
<keyword evidence="6" id="KW-0175">Coiled coil</keyword>
<name>A0ABS2MVR0_9BACI</name>
<keyword evidence="3 5" id="KW-1133">Transmembrane helix</keyword>
<evidence type="ECO:0000256" key="1">
    <source>
        <dbReference type="ARBA" id="ARBA00022475"/>
    </source>
</evidence>
<gene>
    <name evidence="7" type="ORF">JOC48_000472</name>
</gene>
<feature type="transmembrane region" description="Helical" evidence="5">
    <location>
        <begin position="50"/>
        <end position="71"/>
    </location>
</feature>
<keyword evidence="8" id="KW-1185">Reference proteome</keyword>
<feature type="transmembrane region" description="Helical" evidence="5">
    <location>
        <begin position="239"/>
        <end position="258"/>
    </location>
</feature>
<keyword evidence="2 5" id="KW-0812">Transmembrane</keyword>
<evidence type="ECO:0000256" key="4">
    <source>
        <dbReference type="ARBA" id="ARBA00023136"/>
    </source>
</evidence>
<comment type="subcellular location">
    <subcellularLocation>
        <location evidence="5">Cell membrane</location>
        <topology evidence="5">Multi-pass membrane protein</topology>
    </subcellularLocation>
</comment>
<evidence type="ECO:0000256" key="6">
    <source>
        <dbReference type="SAM" id="Coils"/>
    </source>
</evidence>
<dbReference type="RefSeq" id="WP_204497439.1">
    <property type="nucleotide sequence ID" value="NZ_JAFBDR010000002.1"/>
</dbReference>
<dbReference type="Pfam" id="PF03699">
    <property type="entry name" value="UPF0182"/>
    <property type="match status" value="1"/>
</dbReference>
<comment type="caution">
    <text evidence="7">The sequence shown here is derived from an EMBL/GenBank/DDBJ whole genome shotgun (WGS) entry which is preliminary data.</text>
</comment>
<evidence type="ECO:0000256" key="3">
    <source>
        <dbReference type="ARBA" id="ARBA00022989"/>
    </source>
</evidence>
<proteinExistence type="inferred from homology"/>
<evidence type="ECO:0000313" key="7">
    <source>
        <dbReference type="EMBL" id="MBM7569994.1"/>
    </source>
</evidence>
<reference evidence="7 8" key="1">
    <citation type="submission" date="2021-01" db="EMBL/GenBank/DDBJ databases">
        <title>Genomic Encyclopedia of Type Strains, Phase IV (KMG-IV): sequencing the most valuable type-strain genomes for metagenomic binning, comparative biology and taxonomic classification.</title>
        <authorList>
            <person name="Goeker M."/>
        </authorList>
    </citation>
    <scope>NUCLEOTIDE SEQUENCE [LARGE SCALE GENOMIC DNA]</scope>
    <source>
        <strain evidence="7 8">DSM 23711</strain>
    </source>
</reference>
<dbReference type="EMBL" id="JAFBDR010000002">
    <property type="protein sequence ID" value="MBM7569994.1"/>
    <property type="molecule type" value="Genomic_DNA"/>
</dbReference>
<dbReference type="PANTHER" id="PTHR39344:SF1">
    <property type="entry name" value="UPF0182 PROTEIN SLL1060"/>
    <property type="match status" value="1"/>
</dbReference>
<comment type="similarity">
    <text evidence="5">Belongs to the UPF0182 family.</text>
</comment>
<accession>A0ABS2MVR0</accession>
<feature type="transmembrane region" description="Helical" evidence="5">
    <location>
        <begin position="265"/>
        <end position="286"/>
    </location>
</feature>